<reference evidence="3 4" key="1">
    <citation type="submission" date="2014-02" db="EMBL/GenBank/DDBJ databases">
        <title>The Genome Sequence of Trichophyton interdigitale MR816.</title>
        <authorList>
            <consortium name="The Broad Institute Genomics Platform"/>
            <person name="Cuomo C.A."/>
            <person name="White T.C."/>
            <person name="Graser Y."/>
            <person name="Martinez-Rossi N."/>
            <person name="Heitman J."/>
            <person name="Young S.K."/>
            <person name="Zeng Q."/>
            <person name="Gargeya S."/>
            <person name="Abouelleil A."/>
            <person name="Alvarado L."/>
            <person name="Chapman S.B."/>
            <person name="Gainer-Dewar J."/>
            <person name="Goldberg J."/>
            <person name="Griggs A."/>
            <person name="Gujja S."/>
            <person name="Hansen M."/>
            <person name="Howarth C."/>
            <person name="Imamovic A."/>
            <person name="Larimer J."/>
            <person name="Martinez D."/>
            <person name="Murphy C."/>
            <person name="Pearson M.D."/>
            <person name="Persinoti G."/>
            <person name="Poon T."/>
            <person name="Priest M."/>
            <person name="Roberts A.D."/>
            <person name="Saif S."/>
            <person name="Shea T.D."/>
            <person name="Sykes S.N."/>
            <person name="Wortman J."/>
            <person name="Nusbaum C."/>
            <person name="Birren B."/>
        </authorList>
    </citation>
    <scope>NUCLEOTIDE SEQUENCE [LARGE SCALE GENOMIC DNA]</scope>
    <source>
        <strain evidence="3 4">MR816</strain>
    </source>
</reference>
<feature type="region of interest" description="Disordered" evidence="1">
    <location>
        <begin position="1"/>
        <end position="173"/>
    </location>
</feature>
<evidence type="ECO:0000313" key="4">
    <source>
        <dbReference type="Proteomes" id="UP000024533"/>
    </source>
</evidence>
<keyword evidence="4" id="KW-1185">Reference proteome</keyword>
<dbReference type="OrthoDB" id="5398191at2759"/>
<feature type="compositionally biased region" description="Basic and acidic residues" evidence="1">
    <location>
        <begin position="62"/>
        <end position="94"/>
    </location>
</feature>
<feature type="region of interest" description="Disordered" evidence="1">
    <location>
        <begin position="381"/>
        <end position="455"/>
    </location>
</feature>
<dbReference type="EMBL" id="AOKY01000853">
    <property type="protein sequence ID" value="KDB20295.1"/>
    <property type="molecule type" value="Genomic_DNA"/>
</dbReference>
<gene>
    <name evidence="3" type="ORF">H109_07740</name>
</gene>
<protein>
    <submittedName>
        <fullName evidence="3">Uncharacterized protein</fullName>
    </submittedName>
</protein>
<dbReference type="AlphaFoldDB" id="A0A059IXF8"/>
<dbReference type="HOGENOM" id="CLU_031806_2_0_1"/>
<feature type="compositionally biased region" description="Polar residues" evidence="1">
    <location>
        <begin position="421"/>
        <end position="437"/>
    </location>
</feature>
<evidence type="ECO:0000313" key="3">
    <source>
        <dbReference type="EMBL" id="KDB20295.1"/>
    </source>
</evidence>
<feature type="compositionally biased region" description="Basic and acidic residues" evidence="1">
    <location>
        <begin position="129"/>
        <end position="173"/>
    </location>
</feature>
<name>A0A059IXF8_TRIIM</name>
<feature type="transmembrane region" description="Helical" evidence="2">
    <location>
        <begin position="323"/>
        <end position="346"/>
    </location>
</feature>
<accession>A0A059IXF8</accession>
<proteinExistence type="predicted"/>
<dbReference type="OMA" id="MAMQYMK"/>
<comment type="caution">
    <text evidence="3">The sequence shown here is derived from an EMBL/GenBank/DDBJ whole genome shotgun (WGS) entry which is preliminary data.</text>
</comment>
<feature type="compositionally biased region" description="Low complexity" evidence="1">
    <location>
        <begin position="388"/>
        <end position="404"/>
    </location>
</feature>
<keyword evidence="2" id="KW-0472">Membrane</keyword>
<keyword evidence="2" id="KW-1133">Transmembrane helix</keyword>
<sequence>MAMQYMKSIRRKPVAKTESASTPAAETHGLVLTDEDEAFLHHVATSSSISGSDSGDKQPGGSKDEQGRALIDEPLDDDLRRLAEDRGSQEKLDTPDPEPTATAAASSASTDQKKSEKGHKSRKSLWGMLKDRKWMGETEKVDKGKGKVAEDTKSSSEAAVKGKDEEEKKEDQDLSKVLEQLNLAAVNNRVFSISSDTQALLEQFKQVFKDLVNGVPTAYRDLESLLTNGDQELQKSYTKLPSFLQKLVEKLPNKMTEKFAPEILAAASARASKSGINMQHVDKATSTAKKIGIEVPNLKELAGKPAALAGLLRSIIAFLRARFPALIGMNVLWSLGLFILLMVLWYCHKRGREERLAREASMAGEGEKAEGEEARVIDVTDEVSPSSTTPAAVGAPAAATGTVANTESDAQLARQVEGQVQAATTQIEAPTTATSEVAATDKEPRQTKEESDVKV</sequence>
<feature type="compositionally biased region" description="Basic and acidic residues" evidence="1">
    <location>
        <begin position="439"/>
        <end position="455"/>
    </location>
</feature>
<dbReference type="Proteomes" id="UP000024533">
    <property type="component" value="Unassembled WGS sequence"/>
</dbReference>
<evidence type="ECO:0000256" key="1">
    <source>
        <dbReference type="SAM" id="MobiDB-lite"/>
    </source>
</evidence>
<organism evidence="3 4">
    <name type="scientific">Trichophyton interdigitale (strain MR816)</name>
    <dbReference type="NCBI Taxonomy" id="1215338"/>
    <lineage>
        <taxon>Eukaryota</taxon>
        <taxon>Fungi</taxon>
        <taxon>Dikarya</taxon>
        <taxon>Ascomycota</taxon>
        <taxon>Pezizomycotina</taxon>
        <taxon>Eurotiomycetes</taxon>
        <taxon>Eurotiomycetidae</taxon>
        <taxon>Onygenales</taxon>
        <taxon>Arthrodermataceae</taxon>
        <taxon>Trichophyton</taxon>
    </lineage>
</organism>
<keyword evidence="2" id="KW-0812">Transmembrane</keyword>
<feature type="compositionally biased region" description="Low complexity" evidence="1">
    <location>
        <begin position="100"/>
        <end position="110"/>
    </location>
</feature>
<evidence type="ECO:0000256" key="2">
    <source>
        <dbReference type="SAM" id="Phobius"/>
    </source>
</evidence>